<keyword evidence="3" id="KW-1185">Reference proteome</keyword>
<reference evidence="2 3" key="1">
    <citation type="submission" date="2017-12" db="EMBL/GenBank/DDBJ databases">
        <title>Phylogenetic diversity of female urinary microbiome.</title>
        <authorList>
            <person name="Thomas-White K."/>
            <person name="Wolfe A.J."/>
        </authorList>
    </citation>
    <scope>NUCLEOTIDE SEQUENCE [LARGE SCALE GENOMIC DNA]</scope>
    <source>
        <strain evidence="2 3">UMB0832</strain>
    </source>
</reference>
<dbReference type="CDD" id="cd00093">
    <property type="entry name" value="HTH_XRE"/>
    <property type="match status" value="1"/>
</dbReference>
<dbReference type="RefSeq" id="WP_101776912.1">
    <property type="nucleotide sequence ID" value="NZ_PKIG01000007.1"/>
</dbReference>
<dbReference type="EMBL" id="PKIG01000007">
    <property type="protein sequence ID" value="PLA03447.1"/>
    <property type="molecule type" value="Genomic_DNA"/>
</dbReference>
<protein>
    <submittedName>
        <fullName evidence="2">XRE family transcriptional regulator</fullName>
    </submittedName>
</protein>
<evidence type="ECO:0000259" key="1">
    <source>
        <dbReference type="PROSITE" id="PS50943"/>
    </source>
</evidence>
<sequence length="310" mass="36520">MEPKHYGEIIQKIRQDRNMTLKEAAGDVITPNNLSRFEKGLATIKVDTFFEILNRFNLDGEDYAEVLHIKGDGTQRSKQILDALHQNDRTKARQILGKKSEWGNIIDYYIIKLTISNPPKGNTIDTLTPDEEEAVNYMLNYIFNIDTLYIRDFTVIATLLMFKAQYFELKFLEYLEKLILKGLEDSKIVNDYFSRKYATTGILLIRTYSRYGYYDKAEKLIYKLNIIISQEFTYDFAIYPLFLLKMYEVYNLLRQDNPKAIERANTVIHYMDAQNDLFPLAYLFETKNMFIQEVQRLNKTGIPFPTEDEE</sequence>
<dbReference type="InterPro" id="IPR011990">
    <property type="entry name" value="TPR-like_helical_dom_sf"/>
</dbReference>
<dbReference type="PROSITE" id="PS50943">
    <property type="entry name" value="HTH_CROC1"/>
    <property type="match status" value="1"/>
</dbReference>
<dbReference type="GO" id="GO:0003677">
    <property type="term" value="F:DNA binding"/>
    <property type="evidence" value="ECO:0007669"/>
    <property type="project" value="InterPro"/>
</dbReference>
<proteinExistence type="predicted"/>
<dbReference type="Proteomes" id="UP000234761">
    <property type="component" value="Unassembled WGS sequence"/>
</dbReference>
<dbReference type="Gene3D" id="1.25.40.10">
    <property type="entry name" value="Tetratricopeptide repeat domain"/>
    <property type="match status" value="1"/>
</dbReference>
<dbReference type="InterPro" id="IPR010982">
    <property type="entry name" value="Lambda_DNA-bd_dom_sf"/>
</dbReference>
<dbReference type="SMART" id="SM00530">
    <property type="entry name" value="HTH_XRE"/>
    <property type="match status" value="1"/>
</dbReference>
<evidence type="ECO:0000313" key="3">
    <source>
        <dbReference type="Proteomes" id="UP000234761"/>
    </source>
</evidence>
<organism evidence="2 3">
    <name type="scientific">Streptococcus oralis subsp. dentisani</name>
    <dbReference type="NCBI Taxonomy" id="1458253"/>
    <lineage>
        <taxon>Bacteria</taxon>
        <taxon>Bacillati</taxon>
        <taxon>Bacillota</taxon>
        <taxon>Bacilli</taxon>
        <taxon>Lactobacillales</taxon>
        <taxon>Streptococcaceae</taxon>
        <taxon>Streptococcus</taxon>
    </lineage>
</organism>
<dbReference type="PANTHER" id="PTHR37038">
    <property type="entry name" value="TRANSCRIPTIONAL REGULATOR-RELATED"/>
    <property type="match status" value="1"/>
</dbReference>
<accession>A0A2I1UC28</accession>
<dbReference type="InterPro" id="IPR053163">
    <property type="entry name" value="HTH-type_regulator_Rgg"/>
</dbReference>
<evidence type="ECO:0000313" key="2">
    <source>
        <dbReference type="EMBL" id="PLA03447.1"/>
    </source>
</evidence>
<dbReference type="InterPro" id="IPR001387">
    <property type="entry name" value="Cro/C1-type_HTH"/>
</dbReference>
<gene>
    <name evidence="2" type="ORF">CYK16_09005</name>
</gene>
<feature type="domain" description="HTH cro/C1-type" evidence="1">
    <location>
        <begin position="10"/>
        <end position="63"/>
    </location>
</feature>
<name>A0A2I1UC28_STROR</name>
<dbReference type="SUPFAM" id="SSF47413">
    <property type="entry name" value="lambda repressor-like DNA-binding domains"/>
    <property type="match status" value="1"/>
</dbReference>
<dbReference type="AlphaFoldDB" id="A0A2I1UC28"/>
<comment type="caution">
    <text evidence="2">The sequence shown here is derived from an EMBL/GenBank/DDBJ whole genome shotgun (WGS) entry which is preliminary data.</text>
</comment>
<dbReference type="Pfam" id="PF01381">
    <property type="entry name" value="HTH_3"/>
    <property type="match status" value="1"/>
</dbReference>